<gene>
    <name evidence="2" type="ORF">EIO64_08095</name>
</gene>
<proteinExistence type="predicted"/>
<dbReference type="KEGG" id="obj:EIO64_08095"/>
<dbReference type="InterPro" id="IPR056906">
    <property type="entry name" value="ORF2/G2P_dom"/>
</dbReference>
<feature type="domain" description="Replication-associated protein ORF2/G2P" evidence="1">
    <location>
        <begin position="85"/>
        <end position="167"/>
    </location>
</feature>
<reference evidence="3" key="1">
    <citation type="submission" date="2018-12" db="EMBL/GenBank/DDBJ databases">
        <title>Dusodibacter welbiota gen. nov., sp. nov., isolated from human faeces and emended description of the Oscillibacter genus.</title>
        <authorList>
            <person name="Le Roy T."/>
            <person name="Van der Smissen P."/>
            <person name="Delzenne N."/>
            <person name="Muccioli G."/>
            <person name="Collet J.F."/>
            <person name="Cani P.D."/>
        </authorList>
    </citation>
    <scope>NUCLEOTIDE SEQUENCE [LARGE SCALE GENOMIC DNA]</scope>
    <source>
        <strain evidence="3">J115</strain>
    </source>
</reference>
<sequence length="249" mass="28928">MAYVHRRVKAGRTIEHRKMQSYRIHTKGVQRGPNHGTTSAKQAKINERVAEEHLRWDLNANFGHRDLHAVLHYYAKDTSFEEILEHKAVFLRNLRKICKKRGIKYKAVVVIETKRMTNPHIHVVITHMDPEIITEAWEFVPRGGGGVSFKPLDRRGNHAKLAAYLVKESRSTMEKYREIGKRGKRYSKTQNMAKPVITYTTVAASSWRKEPKPSKGAVLYMFDDGSTTRSGWHEISGYPYQEYFEVFNE</sequence>
<organism evidence="2 3">
    <name type="scientific">Dysosmobacter welbionis</name>
    <dbReference type="NCBI Taxonomy" id="2093857"/>
    <lineage>
        <taxon>Bacteria</taxon>
        <taxon>Bacillati</taxon>
        <taxon>Bacillota</taxon>
        <taxon>Clostridia</taxon>
        <taxon>Eubacteriales</taxon>
        <taxon>Oscillospiraceae</taxon>
        <taxon>Dysosmobacter</taxon>
    </lineage>
</organism>
<evidence type="ECO:0000259" key="1">
    <source>
        <dbReference type="Pfam" id="PF23343"/>
    </source>
</evidence>
<protein>
    <recommendedName>
        <fullName evidence="1">Replication-associated protein ORF2/G2P domain-containing protein</fullName>
    </recommendedName>
</protein>
<name>A0A4D7ANM6_9FIRM</name>
<keyword evidence="3" id="KW-1185">Reference proteome</keyword>
<accession>A0A4D7ANM6</accession>
<dbReference type="Pfam" id="PF23343">
    <property type="entry name" value="REP_ORF2-G2P"/>
    <property type="match status" value="1"/>
</dbReference>
<evidence type="ECO:0000313" key="3">
    <source>
        <dbReference type="Proteomes" id="UP000298642"/>
    </source>
</evidence>
<dbReference type="Proteomes" id="UP000298642">
    <property type="component" value="Chromosome"/>
</dbReference>
<dbReference type="AlphaFoldDB" id="A0A4D7ANM6"/>
<evidence type="ECO:0000313" key="2">
    <source>
        <dbReference type="EMBL" id="QCI59188.1"/>
    </source>
</evidence>
<dbReference type="EMBL" id="CP034413">
    <property type="protein sequence ID" value="QCI59188.1"/>
    <property type="molecule type" value="Genomic_DNA"/>
</dbReference>
<dbReference type="RefSeq" id="WP_136891176.1">
    <property type="nucleotide sequence ID" value="NZ_CP034413.3"/>
</dbReference>